<dbReference type="SUPFAM" id="SSF52833">
    <property type="entry name" value="Thioredoxin-like"/>
    <property type="match status" value="1"/>
</dbReference>
<sequence length="119" mass="13479">MKVYVYEKCDTCRKALKFLAAKKVTPEVIAIREQPPTVAELRKMLGYVGNDLRKLFNTAGQDYRALDMKTRLPKLSVDEALQLLSSNGNLVKRPFALTKSSGTVGFREEEWEQLLAGDR</sequence>
<reference evidence="3 4" key="1">
    <citation type="journal article" date="2011" name="J. Bacteriol.">
        <title>Genome sequence of Chthoniobacter flavus Ellin428, an aerobic heterotrophic soil bacterium.</title>
        <authorList>
            <person name="Kant R."/>
            <person name="van Passel M.W."/>
            <person name="Palva A."/>
            <person name="Lucas S."/>
            <person name="Lapidus A."/>
            <person name="Glavina Del Rio T."/>
            <person name="Dalin E."/>
            <person name="Tice H."/>
            <person name="Bruce D."/>
            <person name="Goodwin L."/>
            <person name="Pitluck S."/>
            <person name="Larimer F.W."/>
            <person name="Land M.L."/>
            <person name="Hauser L."/>
            <person name="Sangwan P."/>
            <person name="de Vos W.M."/>
            <person name="Janssen P.H."/>
            <person name="Smidt H."/>
        </authorList>
    </citation>
    <scope>NUCLEOTIDE SEQUENCE [LARGE SCALE GENOMIC DNA]</scope>
    <source>
        <strain evidence="3 4">Ellin428</strain>
    </source>
</reference>
<dbReference type="eggNOG" id="COG1393">
    <property type="taxonomic scope" value="Bacteria"/>
</dbReference>
<comment type="caution">
    <text evidence="3">The sequence shown here is derived from an EMBL/GenBank/DDBJ whole genome shotgun (WGS) entry which is preliminary data.</text>
</comment>
<dbReference type="EMBL" id="ABVL01000006">
    <property type="protein sequence ID" value="EDY19866.1"/>
    <property type="molecule type" value="Genomic_DNA"/>
</dbReference>
<dbReference type="NCBIfam" id="TIGR01617">
    <property type="entry name" value="arsC_related"/>
    <property type="match status" value="1"/>
</dbReference>
<evidence type="ECO:0000313" key="3">
    <source>
        <dbReference type="EMBL" id="EDY19866.1"/>
    </source>
</evidence>
<dbReference type="Proteomes" id="UP000005824">
    <property type="component" value="Unassembled WGS sequence"/>
</dbReference>
<dbReference type="Pfam" id="PF03960">
    <property type="entry name" value="ArsC"/>
    <property type="match status" value="1"/>
</dbReference>
<protein>
    <submittedName>
        <fullName evidence="3">Arsenate reductase</fullName>
    </submittedName>
</protein>
<comment type="similarity">
    <text evidence="1 2">Belongs to the ArsC family.</text>
</comment>
<dbReference type="InParanoid" id="B4D0K4"/>
<dbReference type="Gene3D" id="3.40.30.10">
    <property type="entry name" value="Glutaredoxin"/>
    <property type="match status" value="1"/>
</dbReference>
<keyword evidence="4" id="KW-1185">Reference proteome</keyword>
<dbReference type="InterPro" id="IPR006504">
    <property type="entry name" value="Tscrpt_reg_Spx/MgsR"/>
</dbReference>
<dbReference type="InterPro" id="IPR006660">
    <property type="entry name" value="Arsenate_reductase-like"/>
</dbReference>
<dbReference type="InterPro" id="IPR036249">
    <property type="entry name" value="Thioredoxin-like_sf"/>
</dbReference>
<dbReference type="PROSITE" id="PS51353">
    <property type="entry name" value="ARSC"/>
    <property type="match status" value="1"/>
</dbReference>
<accession>B4D0K4</accession>
<dbReference type="PANTHER" id="PTHR30041:SF8">
    <property type="entry name" value="PROTEIN YFFB"/>
    <property type="match status" value="1"/>
</dbReference>
<evidence type="ECO:0000256" key="2">
    <source>
        <dbReference type="PROSITE-ProRule" id="PRU01282"/>
    </source>
</evidence>
<dbReference type="PANTHER" id="PTHR30041">
    <property type="entry name" value="ARSENATE REDUCTASE"/>
    <property type="match status" value="1"/>
</dbReference>
<dbReference type="STRING" id="497964.CfE428DRAFT_2455"/>
<evidence type="ECO:0000313" key="4">
    <source>
        <dbReference type="Proteomes" id="UP000005824"/>
    </source>
</evidence>
<name>B4D0K4_9BACT</name>
<dbReference type="RefSeq" id="WP_006979780.1">
    <property type="nucleotide sequence ID" value="NZ_ABVL01000006.1"/>
</dbReference>
<dbReference type="AlphaFoldDB" id="B4D0K4"/>
<proteinExistence type="inferred from homology"/>
<evidence type="ECO:0000256" key="1">
    <source>
        <dbReference type="ARBA" id="ARBA00007198"/>
    </source>
</evidence>
<gene>
    <name evidence="3" type="ORF">CfE428DRAFT_2455</name>
</gene>
<organism evidence="3 4">
    <name type="scientific">Chthoniobacter flavus Ellin428</name>
    <dbReference type="NCBI Taxonomy" id="497964"/>
    <lineage>
        <taxon>Bacteria</taxon>
        <taxon>Pseudomonadati</taxon>
        <taxon>Verrucomicrobiota</taxon>
        <taxon>Spartobacteria</taxon>
        <taxon>Chthoniobacterales</taxon>
        <taxon>Chthoniobacteraceae</taxon>
        <taxon>Chthoniobacter</taxon>
    </lineage>
</organism>